<accession>A0A232EDB8</accession>
<sequence>MEGVKEMEKKTLREVIQKKKQEERENKWKKLEESEGMSKFWEAINHFRQKPVQKDKERTGIRKQDWVDHLKKLLGTKQEGRWERLYYEGGREGQRG</sequence>
<gene>
    <name evidence="1" type="ORF">TSAR_014743</name>
</gene>
<evidence type="ECO:0000313" key="1">
    <source>
        <dbReference type="EMBL" id="OXU16346.1"/>
    </source>
</evidence>
<dbReference type="Proteomes" id="UP000215335">
    <property type="component" value="Unassembled WGS sequence"/>
</dbReference>
<keyword evidence="2" id="KW-1185">Reference proteome</keyword>
<dbReference type="AlphaFoldDB" id="A0A232EDB8"/>
<evidence type="ECO:0000313" key="2">
    <source>
        <dbReference type="Proteomes" id="UP000215335"/>
    </source>
</evidence>
<name>A0A232EDB8_9HYME</name>
<comment type="caution">
    <text evidence="1">The sequence shown here is derived from an EMBL/GenBank/DDBJ whole genome shotgun (WGS) entry which is preliminary data.</text>
</comment>
<protein>
    <submittedName>
        <fullName evidence="1">Uncharacterized protein</fullName>
    </submittedName>
</protein>
<dbReference type="EMBL" id="NNAY01006954">
    <property type="protein sequence ID" value="OXU16346.1"/>
    <property type="molecule type" value="Genomic_DNA"/>
</dbReference>
<proteinExistence type="predicted"/>
<reference evidence="1 2" key="1">
    <citation type="journal article" date="2017" name="Curr. Biol.">
        <title>The Evolution of Venom by Co-option of Single-Copy Genes.</title>
        <authorList>
            <person name="Martinson E.O."/>
            <person name="Mrinalini"/>
            <person name="Kelkar Y.D."/>
            <person name="Chang C.H."/>
            <person name="Werren J.H."/>
        </authorList>
    </citation>
    <scope>NUCLEOTIDE SEQUENCE [LARGE SCALE GENOMIC DNA]</scope>
    <source>
        <strain evidence="1 2">Alberta</strain>
        <tissue evidence="1">Whole body</tissue>
    </source>
</reference>
<organism evidence="1 2">
    <name type="scientific">Trichomalopsis sarcophagae</name>
    <dbReference type="NCBI Taxonomy" id="543379"/>
    <lineage>
        <taxon>Eukaryota</taxon>
        <taxon>Metazoa</taxon>
        <taxon>Ecdysozoa</taxon>
        <taxon>Arthropoda</taxon>
        <taxon>Hexapoda</taxon>
        <taxon>Insecta</taxon>
        <taxon>Pterygota</taxon>
        <taxon>Neoptera</taxon>
        <taxon>Endopterygota</taxon>
        <taxon>Hymenoptera</taxon>
        <taxon>Apocrita</taxon>
        <taxon>Proctotrupomorpha</taxon>
        <taxon>Chalcidoidea</taxon>
        <taxon>Pteromalidae</taxon>
        <taxon>Pteromalinae</taxon>
        <taxon>Trichomalopsis</taxon>
    </lineage>
</organism>